<comment type="similarity">
    <text evidence="1">Belongs to the outer membrane factor (OMF) (TC 1.B.17) family.</text>
</comment>
<organism evidence="4 5">
    <name type="scientific">Duganella alba</name>
    <dbReference type="NCBI Taxonomy" id="2666081"/>
    <lineage>
        <taxon>Bacteria</taxon>
        <taxon>Pseudomonadati</taxon>
        <taxon>Pseudomonadota</taxon>
        <taxon>Betaproteobacteria</taxon>
        <taxon>Burkholderiales</taxon>
        <taxon>Oxalobacteraceae</taxon>
        <taxon>Telluria group</taxon>
        <taxon>Duganella</taxon>
    </lineage>
</organism>
<accession>A0A6L5QQB4</accession>
<dbReference type="InterPro" id="IPR003423">
    <property type="entry name" value="OMP_efflux"/>
</dbReference>
<dbReference type="Pfam" id="PF02321">
    <property type="entry name" value="OEP"/>
    <property type="match status" value="2"/>
</dbReference>
<dbReference type="RefSeq" id="WP_154369822.1">
    <property type="nucleotide sequence ID" value="NZ_WKJM01000035.1"/>
</dbReference>
<dbReference type="GO" id="GO:0015562">
    <property type="term" value="F:efflux transmembrane transporter activity"/>
    <property type="evidence" value="ECO:0007669"/>
    <property type="project" value="InterPro"/>
</dbReference>
<feature type="signal peptide" evidence="3">
    <location>
        <begin position="1"/>
        <end position="19"/>
    </location>
</feature>
<dbReference type="PANTHER" id="PTHR30203:SF24">
    <property type="entry name" value="BLR4935 PROTEIN"/>
    <property type="match status" value="1"/>
</dbReference>
<evidence type="ECO:0000313" key="5">
    <source>
        <dbReference type="Proteomes" id="UP000481037"/>
    </source>
</evidence>
<keyword evidence="3" id="KW-0732">Signal</keyword>
<dbReference type="EMBL" id="WKJM01000035">
    <property type="protein sequence ID" value="MRX11502.1"/>
    <property type="molecule type" value="Genomic_DNA"/>
</dbReference>
<keyword evidence="2" id="KW-0175">Coiled coil</keyword>
<sequence length="406" mass="43362">MFKFVLPLWLAAWPAYAQAVEEPSAPLTLSAALALADDGNADLAAARHELLAEDGAVRQAGLLPNPSLSLERVDTRRDTRETTLQLSQPLELGGKRAARVQAAQRGREGAAAWLLQRRAEVRAETAAAWFAVLAAQEQLRLAQQASELAQRAAAATGRRVVAGKVSPVEQTRAQVAASTVGLELIRARSALATARVRLAALWGNPSPRFEQVAGEIAALPELPSMAEQRALLAQAPAMQVARAELSRRQALTQVELSRRVPDVALTVGSKRSEELGRTQAVFGVSLPLPLFDRNQGAVLAAARRVDQARDGVAATAARLEAELVAAREEYAAARAQALALREEILPGAQSAYEAASTGFDYGKFGFLDVLDAQRTLLQAQSHYLTTLADAHRAQAAIARLLGAEHE</sequence>
<dbReference type="InterPro" id="IPR010131">
    <property type="entry name" value="MdtP/NodT-like"/>
</dbReference>
<proteinExistence type="inferred from homology"/>
<feature type="coiled-coil region" evidence="2">
    <location>
        <begin position="309"/>
        <end position="343"/>
    </location>
</feature>
<dbReference type="Gene3D" id="1.20.1600.10">
    <property type="entry name" value="Outer membrane efflux proteins (OEP)"/>
    <property type="match status" value="1"/>
</dbReference>
<dbReference type="PANTHER" id="PTHR30203">
    <property type="entry name" value="OUTER MEMBRANE CATION EFFLUX PROTEIN"/>
    <property type="match status" value="1"/>
</dbReference>
<dbReference type="SUPFAM" id="SSF56954">
    <property type="entry name" value="Outer membrane efflux proteins (OEP)"/>
    <property type="match status" value="1"/>
</dbReference>
<evidence type="ECO:0000313" key="4">
    <source>
        <dbReference type="EMBL" id="MRX11502.1"/>
    </source>
</evidence>
<evidence type="ECO:0000256" key="3">
    <source>
        <dbReference type="SAM" id="SignalP"/>
    </source>
</evidence>
<keyword evidence="5" id="KW-1185">Reference proteome</keyword>
<reference evidence="4 5" key="1">
    <citation type="submission" date="2019-11" db="EMBL/GenBank/DDBJ databases">
        <title>Novel species isolated from a subtropical stream in China.</title>
        <authorList>
            <person name="Lu H."/>
        </authorList>
    </citation>
    <scope>NUCLEOTIDE SEQUENCE [LARGE SCALE GENOMIC DNA]</scope>
    <source>
        <strain evidence="4 5">FT25W</strain>
    </source>
</reference>
<gene>
    <name evidence="4" type="ORF">GJ697_27120</name>
</gene>
<evidence type="ECO:0000256" key="2">
    <source>
        <dbReference type="SAM" id="Coils"/>
    </source>
</evidence>
<comment type="caution">
    <text evidence="4">The sequence shown here is derived from an EMBL/GenBank/DDBJ whole genome shotgun (WGS) entry which is preliminary data.</text>
</comment>
<feature type="chain" id="PRO_5026915453" evidence="3">
    <location>
        <begin position="20"/>
        <end position="406"/>
    </location>
</feature>
<evidence type="ECO:0000256" key="1">
    <source>
        <dbReference type="ARBA" id="ARBA00007613"/>
    </source>
</evidence>
<dbReference type="Proteomes" id="UP000481037">
    <property type="component" value="Unassembled WGS sequence"/>
</dbReference>
<protein>
    <submittedName>
        <fullName evidence="4">TolC family protein</fullName>
    </submittedName>
</protein>
<dbReference type="AlphaFoldDB" id="A0A6L5QQB4"/>
<name>A0A6L5QQB4_9BURK</name>